<accession>A0A7W9INK7</accession>
<dbReference type="InterPro" id="IPR000182">
    <property type="entry name" value="GNAT_dom"/>
</dbReference>
<dbReference type="SUPFAM" id="SSF55729">
    <property type="entry name" value="Acyl-CoA N-acyltransferases (Nat)"/>
    <property type="match status" value="1"/>
</dbReference>
<dbReference type="PANTHER" id="PTHR43441">
    <property type="entry name" value="RIBOSOMAL-PROTEIN-SERINE ACETYLTRANSFERASE"/>
    <property type="match status" value="1"/>
</dbReference>
<comment type="caution">
    <text evidence="2">The sequence shown here is derived from an EMBL/GenBank/DDBJ whole genome shotgun (WGS) entry which is preliminary data.</text>
</comment>
<keyword evidence="3" id="KW-1185">Reference proteome</keyword>
<dbReference type="InterPro" id="IPR016181">
    <property type="entry name" value="Acyl_CoA_acyltransferase"/>
</dbReference>
<evidence type="ECO:0000313" key="2">
    <source>
        <dbReference type="EMBL" id="MBB5823670.1"/>
    </source>
</evidence>
<keyword evidence="2" id="KW-0808">Transferase</keyword>
<dbReference type="GO" id="GO:0005737">
    <property type="term" value="C:cytoplasm"/>
    <property type="evidence" value="ECO:0007669"/>
    <property type="project" value="TreeGrafter"/>
</dbReference>
<dbReference type="RefSeq" id="WP_221207725.1">
    <property type="nucleotide sequence ID" value="NZ_JACHMP010000001.1"/>
</dbReference>
<sequence>MKRAATMGTVCSFPSPAIPAGRISENAQPVLRAGELTLRPWLPDDAPVVLRASADPAIRRWNRQFTTSSEDALAWIGQWDDRWRAEKDASWAVVLDAEVLGRVSLRGFDLGDGAAQVTYWVLPAARGRGVAVRAAGQVAHWAFDVGFHRLELVHSVANPASCRVAGKLGFALEGTLRSAVRHEDGWHDMHLHARLADDGGTPARGEPDA</sequence>
<dbReference type="EMBL" id="JACHMP010000001">
    <property type="protein sequence ID" value="MBB5823670.1"/>
    <property type="molecule type" value="Genomic_DNA"/>
</dbReference>
<reference evidence="2 3" key="1">
    <citation type="submission" date="2020-08" db="EMBL/GenBank/DDBJ databases">
        <title>Sequencing the genomes of 1000 actinobacteria strains.</title>
        <authorList>
            <person name="Klenk H.-P."/>
        </authorList>
    </citation>
    <scope>NUCLEOTIDE SEQUENCE [LARGE SCALE GENOMIC DNA]</scope>
    <source>
        <strain evidence="2 3">DSM 46887</strain>
    </source>
</reference>
<dbReference type="InterPro" id="IPR051908">
    <property type="entry name" value="Ribosomal_N-acetyltransferase"/>
</dbReference>
<dbReference type="AlphaFoldDB" id="A0A7W9INK7"/>
<dbReference type="Gene3D" id="3.40.630.30">
    <property type="match status" value="1"/>
</dbReference>
<dbReference type="Pfam" id="PF13302">
    <property type="entry name" value="Acetyltransf_3"/>
    <property type="match status" value="1"/>
</dbReference>
<dbReference type="PANTHER" id="PTHR43441:SF10">
    <property type="entry name" value="ACETYLTRANSFERASE"/>
    <property type="match status" value="1"/>
</dbReference>
<name>A0A7W9INK7_9ACTN</name>
<feature type="domain" description="N-acetyltransferase" evidence="1">
    <location>
        <begin position="36"/>
        <end position="198"/>
    </location>
</feature>
<gene>
    <name evidence="2" type="ORF">F4562_006732</name>
</gene>
<dbReference type="Proteomes" id="UP000540685">
    <property type="component" value="Unassembled WGS sequence"/>
</dbReference>
<proteinExistence type="predicted"/>
<dbReference type="PROSITE" id="PS51186">
    <property type="entry name" value="GNAT"/>
    <property type="match status" value="1"/>
</dbReference>
<evidence type="ECO:0000313" key="3">
    <source>
        <dbReference type="Proteomes" id="UP000540685"/>
    </source>
</evidence>
<dbReference type="CDD" id="cd04301">
    <property type="entry name" value="NAT_SF"/>
    <property type="match status" value="1"/>
</dbReference>
<evidence type="ECO:0000259" key="1">
    <source>
        <dbReference type="PROSITE" id="PS51186"/>
    </source>
</evidence>
<dbReference type="GO" id="GO:1990189">
    <property type="term" value="F:protein N-terminal-serine acetyltransferase activity"/>
    <property type="evidence" value="ECO:0007669"/>
    <property type="project" value="TreeGrafter"/>
</dbReference>
<organism evidence="2 3">
    <name type="scientific">Streptosporangium becharense</name>
    <dbReference type="NCBI Taxonomy" id="1816182"/>
    <lineage>
        <taxon>Bacteria</taxon>
        <taxon>Bacillati</taxon>
        <taxon>Actinomycetota</taxon>
        <taxon>Actinomycetes</taxon>
        <taxon>Streptosporangiales</taxon>
        <taxon>Streptosporangiaceae</taxon>
        <taxon>Streptosporangium</taxon>
    </lineage>
</organism>
<protein>
    <submittedName>
        <fullName evidence="2">RimJ/RimL family protein N-acetyltransferase</fullName>
    </submittedName>
</protein>
<dbReference type="GO" id="GO:0008999">
    <property type="term" value="F:protein-N-terminal-alanine acetyltransferase activity"/>
    <property type="evidence" value="ECO:0007669"/>
    <property type="project" value="TreeGrafter"/>
</dbReference>